<dbReference type="EMBL" id="BAABHS010000005">
    <property type="protein sequence ID" value="GAA4955230.1"/>
    <property type="molecule type" value="Genomic_DNA"/>
</dbReference>
<name>A0ABP9GWB5_9ACTN</name>
<evidence type="ECO:0000313" key="3">
    <source>
        <dbReference type="Proteomes" id="UP001500466"/>
    </source>
</evidence>
<keyword evidence="3" id="KW-1185">Reference proteome</keyword>
<proteinExistence type="predicted"/>
<reference evidence="3" key="1">
    <citation type="journal article" date="2019" name="Int. J. Syst. Evol. Microbiol.">
        <title>The Global Catalogue of Microorganisms (GCM) 10K type strain sequencing project: providing services to taxonomists for standard genome sequencing and annotation.</title>
        <authorList>
            <consortium name="The Broad Institute Genomics Platform"/>
            <consortium name="The Broad Institute Genome Sequencing Center for Infectious Disease"/>
            <person name="Wu L."/>
            <person name="Ma J."/>
        </authorList>
    </citation>
    <scope>NUCLEOTIDE SEQUENCE [LARGE SCALE GENOMIC DNA]</scope>
    <source>
        <strain evidence="3">JCM 17986</strain>
    </source>
</reference>
<dbReference type="Pfam" id="PF00248">
    <property type="entry name" value="Aldo_ket_red"/>
    <property type="match status" value="1"/>
</dbReference>
<evidence type="ECO:0000259" key="1">
    <source>
        <dbReference type="Pfam" id="PF00248"/>
    </source>
</evidence>
<feature type="domain" description="NADP-dependent oxidoreductase" evidence="1">
    <location>
        <begin position="2"/>
        <end position="49"/>
    </location>
</feature>
<comment type="caution">
    <text evidence="2">The sequence shown here is derived from an EMBL/GenBank/DDBJ whole genome shotgun (WGS) entry which is preliminary data.</text>
</comment>
<evidence type="ECO:0000313" key="2">
    <source>
        <dbReference type="EMBL" id="GAA4955230.1"/>
    </source>
</evidence>
<dbReference type="Gene3D" id="3.20.20.100">
    <property type="entry name" value="NADP-dependent oxidoreductase domain"/>
    <property type="match status" value="1"/>
</dbReference>
<dbReference type="Proteomes" id="UP001500466">
    <property type="component" value="Unassembled WGS sequence"/>
</dbReference>
<organism evidence="2 3">
    <name type="scientific">Yinghuangia aomiensis</name>
    <dbReference type="NCBI Taxonomy" id="676205"/>
    <lineage>
        <taxon>Bacteria</taxon>
        <taxon>Bacillati</taxon>
        <taxon>Actinomycetota</taxon>
        <taxon>Actinomycetes</taxon>
        <taxon>Kitasatosporales</taxon>
        <taxon>Streptomycetaceae</taxon>
        <taxon>Yinghuangia</taxon>
    </lineage>
</organism>
<accession>A0ABP9GWB5</accession>
<protein>
    <recommendedName>
        <fullName evidence="1">NADP-dependent oxidoreductase domain-containing protein</fullName>
    </recommendedName>
</protein>
<dbReference type="SUPFAM" id="SSF51430">
    <property type="entry name" value="NAD(P)-linked oxidoreductase"/>
    <property type="match status" value="1"/>
</dbReference>
<gene>
    <name evidence="2" type="ORF">GCM10023205_16360</name>
</gene>
<dbReference type="InterPro" id="IPR023210">
    <property type="entry name" value="NADP_OxRdtase_dom"/>
</dbReference>
<sequence>MSVALAWPLPRSPNIPFLPGTSSTAHLRENIAGAGLALSHEDLAELDDIGR</sequence>
<dbReference type="InterPro" id="IPR036812">
    <property type="entry name" value="NAD(P)_OxRdtase_dom_sf"/>
</dbReference>